<comment type="caution">
    <text evidence="3">The sequence shown here is derived from an EMBL/GenBank/DDBJ whole genome shotgun (WGS) entry which is preliminary data.</text>
</comment>
<dbReference type="EMBL" id="JBHSMA010000003">
    <property type="protein sequence ID" value="MFC5410173.1"/>
    <property type="molecule type" value="Genomic_DNA"/>
</dbReference>
<evidence type="ECO:0000313" key="3">
    <source>
        <dbReference type="EMBL" id="MFC5410173.1"/>
    </source>
</evidence>
<dbReference type="SUPFAM" id="SSF51905">
    <property type="entry name" value="FAD/NAD(P)-binding domain"/>
    <property type="match status" value="1"/>
</dbReference>
<name>A0ABW0I9Z1_9BACT</name>
<dbReference type="Proteomes" id="UP001596106">
    <property type="component" value="Unassembled WGS sequence"/>
</dbReference>
<dbReference type="PRINTS" id="PR00469">
    <property type="entry name" value="PNDRDTASEII"/>
</dbReference>
<dbReference type="PANTHER" id="PTHR48105">
    <property type="entry name" value="THIOREDOXIN REDUCTASE 1-RELATED-RELATED"/>
    <property type="match status" value="1"/>
</dbReference>
<gene>
    <name evidence="3" type="ORF">ACFPMF_12685</name>
</gene>
<sequence>MYDVIIIGGGPCGLAAGIEASKAGLSHLILEKGSLTESIRRYPKMMRFFSTAENIEIGGIPFPIAGVKANRTEALQYYRKVAGYFNLNFKLFTEVKHVTRYAGQAPNGPELFTVFTNNDKTYQARKIILATGYFDKPRWLQIPGEDLPHVTHYYDEPFQYSYTNVVIVGASNSAVEAALELYRADAHVTIVHRAEDFRKTVKYWLVPDVKNRVKEGKIHTKFSTCITRIEPGKVGTTNLQTGEEGELPADFVLILTGYIPDADLLKECGVTLDPETQVPTYDRETFETNVPGMYVCGTVMAGVYTEKVFIENGREHAKAIIDHITGKPVRKVAELIDRI</sequence>
<keyword evidence="2" id="KW-0560">Oxidoreductase</keyword>
<dbReference type="Pfam" id="PF13738">
    <property type="entry name" value="Pyr_redox_3"/>
    <property type="match status" value="1"/>
</dbReference>
<dbReference type="PRINTS" id="PR00368">
    <property type="entry name" value="FADPNR"/>
</dbReference>
<accession>A0ABW0I9Z1</accession>
<dbReference type="Gene3D" id="3.50.50.60">
    <property type="entry name" value="FAD/NAD(P)-binding domain"/>
    <property type="match status" value="2"/>
</dbReference>
<evidence type="ECO:0000256" key="2">
    <source>
        <dbReference type="ARBA" id="ARBA00023002"/>
    </source>
</evidence>
<keyword evidence="1" id="KW-0285">Flavoprotein</keyword>
<proteinExistence type="predicted"/>
<protein>
    <submittedName>
        <fullName evidence="3">YpdA family putative bacillithiol disulfide reductase</fullName>
    </submittedName>
</protein>
<evidence type="ECO:0000313" key="4">
    <source>
        <dbReference type="Proteomes" id="UP001596106"/>
    </source>
</evidence>
<evidence type="ECO:0000256" key="1">
    <source>
        <dbReference type="ARBA" id="ARBA00022630"/>
    </source>
</evidence>
<dbReference type="NCBIfam" id="TIGR04018">
    <property type="entry name" value="Bthiol_YpdA"/>
    <property type="match status" value="1"/>
</dbReference>
<dbReference type="InterPro" id="IPR023856">
    <property type="entry name" value="Bdr"/>
</dbReference>
<dbReference type="InterPro" id="IPR050097">
    <property type="entry name" value="Ferredoxin-NADP_redctase_2"/>
</dbReference>
<keyword evidence="4" id="KW-1185">Reference proteome</keyword>
<organism evidence="3 4">
    <name type="scientific">Larkinella bovis</name>
    <dbReference type="NCBI Taxonomy" id="683041"/>
    <lineage>
        <taxon>Bacteria</taxon>
        <taxon>Pseudomonadati</taxon>
        <taxon>Bacteroidota</taxon>
        <taxon>Cytophagia</taxon>
        <taxon>Cytophagales</taxon>
        <taxon>Spirosomataceae</taxon>
        <taxon>Larkinella</taxon>
    </lineage>
</organism>
<dbReference type="InterPro" id="IPR036188">
    <property type="entry name" value="FAD/NAD-bd_sf"/>
</dbReference>
<dbReference type="RefSeq" id="WP_379845305.1">
    <property type="nucleotide sequence ID" value="NZ_JBHSMA010000003.1"/>
</dbReference>
<reference evidence="4" key="1">
    <citation type="journal article" date="2019" name="Int. J. Syst. Evol. Microbiol.">
        <title>The Global Catalogue of Microorganisms (GCM) 10K type strain sequencing project: providing services to taxonomists for standard genome sequencing and annotation.</title>
        <authorList>
            <consortium name="The Broad Institute Genomics Platform"/>
            <consortium name="The Broad Institute Genome Sequencing Center for Infectious Disease"/>
            <person name="Wu L."/>
            <person name="Ma J."/>
        </authorList>
    </citation>
    <scope>NUCLEOTIDE SEQUENCE [LARGE SCALE GENOMIC DNA]</scope>
    <source>
        <strain evidence="4">CCUG 55250</strain>
    </source>
</reference>